<feature type="compositionally biased region" description="Basic residues" evidence="1">
    <location>
        <begin position="111"/>
        <end position="126"/>
    </location>
</feature>
<sequence length="162" mass="17891">MTLESVPQDRCERCVREHIAVQAPGRSRLLRLSSRRAEVLLRAVCAMQRDCVHCCPVCPGASWHDCAYVCGRLAADMCKVLVAAEAGAVRKDGKTALILAAMADQETPRLRPAHRGHCSEGRRHRGTGQPASLGRSRRPERHRSNTHRGILEALPWQDAVSL</sequence>
<proteinExistence type="predicted"/>
<evidence type="ECO:0000256" key="1">
    <source>
        <dbReference type="SAM" id="MobiDB-lite"/>
    </source>
</evidence>
<evidence type="ECO:0000313" key="2">
    <source>
        <dbReference type="EMBL" id="ESU43000.1"/>
    </source>
</evidence>
<protein>
    <submittedName>
        <fullName evidence="2">Short chain dehydrogenase</fullName>
    </submittedName>
</protein>
<dbReference type="EMBL" id="AHHH01000063">
    <property type="protein sequence ID" value="ESU43000.1"/>
    <property type="molecule type" value="Genomic_DNA"/>
</dbReference>
<comment type="caution">
    <text evidence="2">The sequence shown here is derived from an EMBL/GenBank/DDBJ whole genome shotgun (WGS) entry which is preliminary data.</text>
</comment>
<gene>
    <name evidence="2" type="ORF">GSB_152845</name>
</gene>
<dbReference type="AlphaFoldDB" id="V6U162"/>
<accession>V6U162</accession>
<reference evidence="2 3" key="2">
    <citation type="journal article" date="2013" name="Genome Biol. Evol.">
        <title>Genome sequencing of Giardia lamblia genotypes A2 and B isolates (DH and GS) and comparative analysis with the genomes of genotypes A1 and E (WB and Pig).</title>
        <authorList>
            <person name="Adam R.D."/>
            <person name="Dahlstrom E.W."/>
            <person name="Martens C.A."/>
            <person name="Bruno D.P."/>
            <person name="Barbian K.D."/>
            <person name="Ricklefs S.M."/>
            <person name="Hernandez M.M."/>
            <person name="Narla N.P."/>
            <person name="Patel R.B."/>
            <person name="Porcella S.F."/>
            <person name="Nash T.E."/>
        </authorList>
    </citation>
    <scope>NUCLEOTIDE SEQUENCE [LARGE SCALE GENOMIC DNA]</scope>
    <source>
        <strain evidence="2 3">GS</strain>
    </source>
</reference>
<feature type="region of interest" description="Disordered" evidence="1">
    <location>
        <begin position="108"/>
        <end position="150"/>
    </location>
</feature>
<organism evidence="2 3">
    <name type="scientific">Giardia intestinalis</name>
    <name type="common">Giardia lamblia</name>
    <dbReference type="NCBI Taxonomy" id="5741"/>
    <lineage>
        <taxon>Eukaryota</taxon>
        <taxon>Metamonada</taxon>
        <taxon>Diplomonadida</taxon>
        <taxon>Hexamitidae</taxon>
        <taxon>Giardiinae</taxon>
        <taxon>Giardia</taxon>
    </lineage>
</organism>
<name>V6U162_GIAIN</name>
<dbReference type="Proteomes" id="UP000018040">
    <property type="component" value="Unassembled WGS sequence"/>
</dbReference>
<feature type="compositionally biased region" description="Basic residues" evidence="1">
    <location>
        <begin position="135"/>
        <end position="146"/>
    </location>
</feature>
<evidence type="ECO:0000313" key="3">
    <source>
        <dbReference type="Proteomes" id="UP000018040"/>
    </source>
</evidence>
<reference evidence="3" key="1">
    <citation type="submission" date="2012-02" db="EMBL/GenBank/DDBJ databases">
        <title>Genome sequencing of Giardia lamblia Genotypes A2 and B isolates (DH and GS) and comparative analysis with the genomes of Genotypes A1 and E (WB and Pig).</title>
        <authorList>
            <person name="Adam R."/>
            <person name="Dahlstrom E."/>
            <person name="Martens C."/>
            <person name="Bruno D."/>
            <person name="Barbian K."/>
            <person name="Porcella S.F."/>
            <person name="Nash T."/>
        </authorList>
    </citation>
    <scope>NUCLEOTIDE SEQUENCE</scope>
    <source>
        <strain evidence="3">GS</strain>
    </source>
</reference>